<keyword evidence="1" id="KW-0472">Membrane</keyword>
<dbReference type="AlphaFoldDB" id="A0A3E4LIZ9"/>
<comment type="caution">
    <text evidence="2">The sequence shown here is derived from an EMBL/GenBank/DDBJ whole genome shotgun (WGS) entry which is preliminary data.</text>
</comment>
<protein>
    <submittedName>
        <fullName evidence="2">Uncharacterized protein</fullName>
    </submittedName>
</protein>
<evidence type="ECO:0000313" key="3">
    <source>
        <dbReference type="Proteomes" id="UP000261052"/>
    </source>
</evidence>
<keyword evidence="1" id="KW-1133">Transmembrane helix</keyword>
<name>A0A3E4LIZ9_9FIRM</name>
<gene>
    <name evidence="2" type="ORF">DXD13_16480</name>
</gene>
<reference evidence="2 3" key="1">
    <citation type="submission" date="2018-08" db="EMBL/GenBank/DDBJ databases">
        <title>A genome reference for cultivated species of the human gut microbiota.</title>
        <authorList>
            <person name="Zou Y."/>
            <person name="Xue W."/>
            <person name="Luo G."/>
        </authorList>
    </citation>
    <scope>NUCLEOTIDE SEQUENCE [LARGE SCALE GENOMIC DNA]</scope>
    <source>
        <strain evidence="2 3">TF11-15AC</strain>
    </source>
</reference>
<accession>A0A3E4LIZ9</accession>
<keyword evidence="1" id="KW-0812">Transmembrane</keyword>
<proteinExistence type="predicted"/>
<evidence type="ECO:0000256" key="1">
    <source>
        <dbReference type="SAM" id="Phobius"/>
    </source>
</evidence>
<feature type="transmembrane region" description="Helical" evidence="1">
    <location>
        <begin position="31"/>
        <end position="52"/>
    </location>
</feature>
<dbReference type="Proteomes" id="UP000261052">
    <property type="component" value="Unassembled WGS sequence"/>
</dbReference>
<sequence length="245" mass="27554">MNYILLTAQQTVTQAANATQEVAPKSPSNDIIGIGGIIATLLVGIVTCLVTWKLTMKSIKQLKISYNIQVFPILSNSVTQNTDINLDDLQIQYKGKNLLNPCLLALEIVNIGNEAINEPPIKIRTDEDIEIIPGYFEDIPAGYEDLWSFDKTNSNSCNILLKHINPKQVVKTRFFLDNLPQKKIIFECPMQNVQTQETAYNNTNTPNKITVSSKSNIILMAITALLFVSIPQWSYYIKQFIFLLT</sequence>
<feature type="transmembrane region" description="Helical" evidence="1">
    <location>
        <begin position="217"/>
        <end position="237"/>
    </location>
</feature>
<dbReference type="RefSeq" id="WP_117686964.1">
    <property type="nucleotide sequence ID" value="NZ_QSQP01000061.1"/>
</dbReference>
<organism evidence="2 3">
    <name type="scientific">Agathobacter rectalis</name>
    <dbReference type="NCBI Taxonomy" id="39491"/>
    <lineage>
        <taxon>Bacteria</taxon>
        <taxon>Bacillati</taxon>
        <taxon>Bacillota</taxon>
        <taxon>Clostridia</taxon>
        <taxon>Lachnospirales</taxon>
        <taxon>Lachnospiraceae</taxon>
        <taxon>Agathobacter</taxon>
    </lineage>
</organism>
<evidence type="ECO:0000313" key="2">
    <source>
        <dbReference type="EMBL" id="RGK37447.1"/>
    </source>
</evidence>
<dbReference type="EMBL" id="QSQP01000061">
    <property type="protein sequence ID" value="RGK37447.1"/>
    <property type="molecule type" value="Genomic_DNA"/>
</dbReference>